<keyword evidence="1" id="KW-0472">Membrane</keyword>
<organism evidence="2 3">
    <name type="scientific">Rhodovastum atsumiense</name>
    <dbReference type="NCBI Taxonomy" id="504468"/>
    <lineage>
        <taxon>Bacteria</taxon>
        <taxon>Pseudomonadati</taxon>
        <taxon>Pseudomonadota</taxon>
        <taxon>Alphaproteobacteria</taxon>
        <taxon>Acetobacterales</taxon>
        <taxon>Acetobacteraceae</taxon>
        <taxon>Rhodovastum</taxon>
    </lineage>
</organism>
<evidence type="ECO:0000313" key="3">
    <source>
        <dbReference type="Proteomes" id="UP000325255"/>
    </source>
</evidence>
<feature type="transmembrane region" description="Helical" evidence="1">
    <location>
        <begin position="25"/>
        <end position="45"/>
    </location>
</feature>
<feature type="transmembrane region" description="Helical" evidence="1">
    <location>
        <begin position="163"/>
        <end position="186"/>
    </location>
</feature>
<dbReference type="Pfam" id="PF03729">
    <property type="entry name" value="DUF308"/>
    <property type="match status" value="2"/>
</dbReference>
<sequence>MSDLAEPRFGGAPWIGHRAGLARNWWALVLRGIVAILFALLAFAAPGVVAGSLVLILGIYLLADGVFGIVAAIRAINRQERWGLLLLEGIADLGLGLVAIFLPVLTLVVWIWALAAWAIVTGVLMLVSALRLDSGHGNWLMGLGGVVSVIWGGLLLFCPITGALALTIWLGAYALLFGISMIALGLRLRARHRQA</sequence>
<dbReference type="RefSeq" id="WP_150041219.1">
    <property type="nucleotide sequence ID" value="NZ_OW485601.1"/>
</dbReference>
<dbReference type="EMBL" id="VWPK01000018">
    <property type="protein sequence ID" value="KAA5611678.1"/>
    <property type="molecule type" value="Genomic_DNA"/>
</dbReference>
<keyword evidence="1" id="KW-1133">Transmembrane helix</keyword>
<evidence type="ECO:0000313" key="2">
    <source>
        <dbReference type="EMBL" id="KAA5611678.1"/>
    </source>
</evidence>
<feature type="transmembrane region" description="Helical" evidence="1">
    <location>
        <begin position="110"/>
        <end position="132"/>
    </location>
</feature>
<feature type="transmembrane region" description="Helical" evidence="1">
    <location>
        <begin position="85"/>
        <end position="104"/>
    </location>
</feature>
<dbReference type="InterPro" id="IPR005325">
    <property type="entry name" value="DUF308_memb"/>
</dbReference>
<reference evidence="2 3" key="1">
    <citation type="submission" date="2019-09" db="EMBL/GenBank/DDBJ databases">
        <title>Genome sequence of Rhodovastum atsumiense, a diverse member of the Acetobacteraceae family of non-sulfur purple photosynthetic bacteria.</title>
        <authorList>
            <person name="Meyer T."/>
            <person name="Kyndt J."/>
        </authorList>
    </citation>
    <scope>NUCLEOTIDE SEQUENCE [LARGE SCALE GENOMIC DNA]</scope>
    <source>
        <strain evidence="2 3">DSM 21279</strain>
    </source>
</reference>
<dbReference type="InterPro" id="IPR052712">
    <property type="entry name" value="Acid_resist_chaperone_HdeD"/>
</dbReference>
<name>A0A5M6IW20_9PROT</name>
<dbReference type="Proteomes" id="UP000325255">
    <property type="component" value="Unassembled WGS sequence"/>
</dbReference>
<evidence type="ECO:0000256" key="1">
    <source>
        <dbReference type="SAM" id="Phobius"/>
    </source>
</evidence>
<keyword evidence="3" id="KW-1185">Reference proteome</keyword>
<dbReference type="AlphaFoldDB" id="A0A5M6IW20"/>
<feature type="transmembrane region" description="Helical" evidence="1">
    <location>
        <begin position="51"/>
        <end position="73"/>
    </location>
</feature>
<keyword evidence="1" id="KW-0812">Transmembrane</keyword>
<gene>
    <name evidence="2" type="ORF">F1189_12830</name>
</gene>
<proteinExistence type="predicted"/>
<dbReference type="GO" id="GO:0005886">
    <property type="term" value="C:plasma membrane"/>
    <property type="evidence" value="ECO:0007669"/>
    <property type="project" value="TreeGrafter"/>
</dbReference>
<protein>
    <submittedName>
        <fullName evidence="2">HdeD family acid-resistance protein</fullName>
    </submittedName>
</protein>
<dbReference type="PANTHER" id="PTHR34989:SF1">
    <property type="entry name" value="PROTEIN HDED"/>
    <property type="match status" value="1"/>
</dbReference>
<accession>A0A5M6IW20</accession>
<comment type="caution">
    <text evidence="2">The sequence shown here is derived from an EMBL/GenBank/DDBJ whole genome shotgun (WGS) entry which is preliminary data.</text>
</comment>
<dbReference type="OrthoDB" id="193343at2"/>
<feature type="transmembrane region" description="Helical" evidence="1">
    <location>
        <begin position="139"/>
        <end position="157"/>
    </location>
</feature>
<dbReference type="PANTHER" id="PTHR34989">
    <property type="entry name" value="PROTEIN HDED"/>
    <property type="match status" value="1"/>
</dbReference>